<organism evidence="1 2">
    <name type="scientific">Candidatus Woesebacteria bacterium GW2011_GWB1_38_8</name>
    <dbReference type="NCBI Taxonomy" id="1618570"/>
    <lineage>
        <taxon>Bacteria</taxon>
        <taxon>Candidatus Woeseibacteriota</taxon>
    </lineage>
</organism>
<evidence type="ECO:0000313" key="2">
    <source>
        <dbReference type="Proteomes" id="UP000034081"/>
    </source>
</evidence>
<dbReference type="Proteomes" id="UP000034081">
    <property type="component" value="Unassembled WGS sequence"/>
</dbReference>
<evidence type="ECO:0008006" key="3">
    <source>
        <dbReference type="Google" id="ProtNLM"/>
    </source>
</evidence>
<name>A0A0G0L0B4_9BACT</name>
<dbReference type="EMBL" id="LBVL01000018">
    <property type="protein sequence ID" value="KKQ84447.1"/>
    <property type="molecule type" value="Genomic_DNA"/>
</dbReference>
<accession>A0A0G0L0B4</accession>
<proteinExistence type="predicted"/>
<dbReference type="STRING" id="1618570.UT08_C0018G0053"/>
<sequence>MFTYTKHALLKKRVLKELGWDINKKLIEKTVSKPIRVDEDLGQIEKVFIANQLVNKKHVLRIVYKKVKNSVVIITFYVARRERYEI</sequence>
<comment type="caution">
    <text evidence="1">The sequence shown here is derived from an EMBL/GenBank/DDBJ whole genome shotgun (WGS) entry which is preliminary data.</text>
</comment>
<dbReference type="AlphaFoldDB" id="A0A0G0L0B4"/>
<reference evidence="1 2" key="1">
    <citation type="journal article" date="2015" name="Nature">
        <title>rRNA introns, odd ribosomes, and small enigmatic genomes across a large radiation of phyla.</title>
        <authorList>
            <person name="Brown C.T."/>
            <person name="Hug L.A."/>
            <person name="Thomas B.C."/>
            <person name="Sharon I."/>
            <person name="Castelle C.J."/>
            <person name="Singh A."/>
            <person name="Wilkins M.J."/>
            <person name="Williams K.H."/>
            <person name="Banfield J.F."/>
        </authorList>
    </citation>
    <scope>NUCLEOTIDE SEQUENCE [LARGE SCALE GENOMIC DNA]</scope>
</reference>
<evidence type="ECO:0000313" key="1">
    <source>
        <dbReference type="EMBL" id="KKQ84447.1"/>
    </source>
</evidence>
<protein>
    <recommendedName>
        <fullName evidence="3">DUF4258 domain-containing protein</fullName>
    </recommendedName>
</protein>
<gene>
    <name evidence="1" type="ORF">UT08_C0018G0053</name>
</gene>